<proteinExistence type="predicted"/>
<dbReference type="InterPro" id="IPR036640">
    <property type="entry name" value="ABC1_TM_sf"/>
</dbReference>
<gene>
    <name evidence="8" type="ORF">GJ691_01625</name>
</gene>
<feature type="domain" description="ABC transporter" evidence="6">
    <location>
        <begin position="338"/>
        <end position="557"/>
    </location>
</feature>
<keyword evidence="2 5" id="KW-0812">Transmembrane</keyword>
<keyword evidence="8" id="KW-0547">Nucleotide-binding</keyword>
<dbReference type="PANTHER" id="PTHR43394">
    <property type="entry name" value="ATP-DEPENDENT PERMEASE MDL1, MITOCHONDRIAL"/>
    <property type="match status" value="1"/>
</dbReference>
<evidence type="ECO:0000259" key="7">
    <source>
        <dbReference type="PROSITE" id="PS50929"/>
    </source>
</evidence>
<feature type="transmembrane region" description="Helical" evidence="5">
    <location>
        <begin position="60"/>
        <end position="80"/>
    </location>
</feature>
<dbReference type="InterPro" id="IPR039421">
    <property type="entry name" value="Type_1_exporter"/>
</dbReference>
<comment type="subcellular location">
    <subcellularLocation>
        <location evidence="1">Cell membrane</location>
        <topology evidence="1">Multi-pass membrane protein</topology>
    </subcellularLocation>
</comment>
<evidence type="ECO:0000259" key="6">
    <source>
        <dbReference type="PROSITE" id="PS50893"/>
    </source>
</evidence>
<evidence type="ECO:0000313" key="9">
    <source>
        <dbReference type="Proteomes" id="UP000443153"/>
    </source>
</evidence>
<keyword evidence="4 5" id="KW-0472">Membrane</keyword>
<dbReference type="InterPro" id="IPR003439">
    <property type="entry name" value="ABC_transporter-like_ATP-bd"/>
</dbReference>
<name>A0A6I2MK14_9FLAO</name>
<dbReference type="GO" id="GO:0005524">
    <property type="term" value="F:ATP binding"/>
    <property type="evidence" value="ECO:0007669"/>
    <property type="project" value="UniProtKB-KW"/>
</dbReference>
<feature type="transmembrane region" description="Helical" evidence="5">
    <location>
        <begin position="162"/>
        <end position="181"/>
    </location>
</feature>
<accession>A0A6I2MK14</accession>
<dbReference type="RefSeq" id="WP_154363094.1">
    <property type="nucleotide sequence ID" value="NZ_CANMYZ010000001.1"/>
</dbReference>
<dbReference type="Proteomes" id="UP000443153">
    <property type="component" value="Unassembled WGS sequence"/>
</dbReference>
<evidence type="ECO:0000313" key="8">
    <source>
        <dbReference type="EMBL" id="MRX62855.1"/>
    </source>
</evidence>
<evidence type="ECO:0000256" key="3">
    <source>
        <dbReference type="ARBA" id="ARBA00022989"/>
    </source>
</evidence>
<dbReference type="EMBL" id="WKJH01000001">
    <property type="protein sequence ID" value="MRX62855.1"/>
    <property type="molecule type" value="Genomic_DNA"/>
</dbReference>
<dbReference type="GO" id="GO:0005886">
    <property type="term" value="C:plasma membrane"/>
    <property type="evidence" value="ECO:0007669"/>
    <property type="project" value="UniProtKB-SubCell"/>
</dbReference>
<dbReference type="AlphaFoldDB" id="A0A6I2MK14"/>
<keyword evidence="9" id="KW-1185">Reference proteome</keyword>
<feature type="domain" description="ABC transmembrane type-1" evidence="7">
    <location>
        <begin position="30"/>
        <end position="305"/>
    </location>
</feature>
<feature type="transmembrane region" description="Helical" evidence="5">
    <location>
        <begin position="251"/>
        <end position="270"/>
    </location>
</feature>
<comment type="caution">
    <text evidence="8">The sequence shown here is derived from an EMBL/GenBank/DDBJ whole genome shotgun (WGS) entry which is preliminary data.</text>
</comment>
<reference evidence="8 9" key="1">
    <citation type="submission" date="2019-11" db="EMBL/GenBank/DDBJ databases">
        <title>Maribacter lutea sp. nov., a marine bacterium isolated from intertidal sand.</title>
        <authorList>
            <person name="Liu A."/>
        </authorList>
    </citation>
    <scope>NUCLEOTIDE SEQUENCE [LARGE SCALE GENOMIC DNA]</scope>
    <source>
        <strain evidence="8 9">RZ05</strain>
    </source>
</reference>
<keyword evidence="3 5" id="KW-1133">Transmembrane helix</keyword>
<dbReference type="Pfam" id="PF00664">
    <property type="entry name" value="ABC_membrane"/>
    <property type="match status" value="1"/>
</dbReference>
<dbReference type="OrthoDB" id="311344at2"/>
<dbReference type="GO" id="GO:0015421">
    <property type="term" value="F:ABC-type oligopeptide transporter activity"/>
    <property type="evidence" value="ECO:0007669"/>
    <property type="project" value="TreeGrafter"/>
</dbReference>
<evidence type="ECO:0000256" key="5">
    <source>
        <dbReference type="SAM" id="Phobius"/>
    </source>
</evidence>
<feature type="transmembrane region" description="Helical" evidence="5">
    <location>
        <begin position="26"/>
        <end position="48"/>
    </location>
</feature>
<organism evidence="8 9">
    <name type="scientific">Maribacter luteus</name>
    <dbReference type="NCBI Taxonomy" id="2594478"/>
    <lineage>
        <taxon>Bacteria</taxon>
        <taxon>Pseudomonadati</taxon>
        <taxon>Bacteroidota</taxon>
        <taxon>Flavobacteriia</taxon>
        <taxon>Flavobacteriales</taxon>
        <taxon>Flavobacteriaceae</taxon>
        <taxon>Maribacter</taxon>
    </lineage>
</organism>
<dbReference type="PROSITE" id="PS50893">
    <property type="entry name" value="ABC_TRANSPORTER_2"/>
    <property type="match status" value="1"/>
</dbReference>
<dbReference type="SUPFAM" id="SSF90123">
    <property type="entry name" value="ABC transporter transmembrane region"/>
    <property type="match status" value="1"/>
</dbReference>
<sequence>MTKTIMTSWQRLIGLLKLDKRDIFQVFYYAIFAGVVNLSLPLGIQAIINLIQGAQISTSWIVLVVLVTIGVAFVGVLQLMQIRIIENVQQKIFTRSSFEFAYRFPKIRMSELTNYYPPELANRFFDTITVQKGVSKILVDFPAALLQIILGLLLLSFYHPFFIIYGILLLLLIYVVFKFTAQKGLDTSLNESKSKYKVAHWLQEVARSIVSFKLSGKTSHALDKNDELVTGYLKAREGHFNILVLQYIQMIGFKVLVTAGLLLIGGLLVLNQEMNIGQFVAAEIIILLVISSVEKLILGLETFYDLLTSLEKLGQVVDKELESQEGQISFGENEALSVELEKVSYKVPGIQKTVIDNVSLKIPPNSRILIKGKSGSLKTTLLRIISGILEPDSGGVYVNGNSLKALNLNHYRAQIGQTLPGESPFEGSILNNITFGDTSISQERVNWAINKVGLGQFVKEQPQGLQTILYPEGQQIPFTVSKKIVLARSIVRKPKILLLKDPLDQFDQEESLELINFLSDSENGWALVVVSDNERWLDRCTHIITMEKGKIINEKVI</sequence>
<dbReference type="Gene3D" id="1.20.1560.10">
    <property type="entry name" value="ABC transporter type 1, transmembrane domain"/>
    <property type="match status" value="1"/>
</dbReference>
<dbReference type="PROSITE" id="PS50929">
    <property type="entry name" value="ABC_TM1F"/>
    <property type="match status" value="1"/>
</dbReference>
<dbReference type="Pfam" id="PF00005">
    <property type="entry name" value="ABC_tran"/>
    <property type="match status" value="1"/>
</dbReference>
<evidence type="ECO:0000256" key="4">
    <source>
        <dbReference type="ARBA" id="ARBA00023136"/>
    </source>
</evidence>
<protein>
    <submittedName>
        <fullName evidence="8">ATP-binding cassette domain-containing protein</fullName>
    </submittedName>
</protein>
<keyword evidence="8" id="KW-0067">ATP-binding</keyword>
<evidence type="ECO:0000256" key="2">
    <source>
        <dbReference type="ARBA" id="ARBA00022692"/>
    </source>
</evidence>
<evidence type="ECO:0000256" key="1">
    <source>
        <dbReference type="ARBA" id="ARBA00004651"/>
    </source>
</evidence>
<dbReference type="PANTHER" id="PTHR43394:SF4">
    <property type="entry name" value="TOXIN SECRETION ABC TRANSPORTER ATP-BINDING PROTEIN"/>
    <property type="match status" value="1"/>
</dbReference>
<dbReference type="InterPro" id="IPR011527">
    <property type="entry name" value="ABC1_TM_dom"/>
</dbReference>
<dbReference type="GO" id="GO:0016887">
    <property type="term" value="F:ATP hydrolysis activity"/>
    <property type="evidence" value="ECO:0007669"/>
    <property type="project" value="InterPro"/>
</dbReference>
<dbReference type="SUPFAM" id="SSF52540">
    <property type="entry name" value="P-loop containing nucleoside triphosphate hydrolases"/>
    <property type="match status" value="1"/>
</dbReference>
<feature type="transmembrane region" description="Helical" evidence="5">
    <location>
        <begin position="276"/>
        <end position="293"/>
    </location>
</feature>
<dbReference type="Gene3D" id="3.40.50.300">
    <property type="entry name" value="P-loop containing nucleotide triphosphate hydrolases"/>
    <property type="match status" value="1"/>
</dbReference>
<dbReference type="InterPro" id="IPR027417">
    <property type="entry name" value="P-loop_NTPase"/>
</dbReference>